<accession>A0A125Q4F4</accession>
<feature type="chain" id="PRO_5007178841" description="Solute-binding protein family 5 domain-containing protein" evidence="4">
    <location>
        <begin position="27"/>
        <end position="612"/>
    </location>
</feature>
<dbReference type="PANTHER" id="PTHR30290">
    <property type="entry name" value="PERIPLASMIC BINDING COMPONENT OF ABC TRANSPORTER"/>
    <property type="match status" value="1"/>
</dbReference>
<gene>
    <name evidence="6" type="ORF">AS026_23985</name>
</gene>
<dbReference type="CDD" id="cd08497">
    <property type="entry name" value="MbnE-like"/>
    <property type="match status" value="1"/>
</dbReference>
<dbReference type="Proteomes" id="UP000068164">
    <property type="component" value="Unassembled WGS sequence"/>
</dbReference>
<feature type="signal peptide" evidence="4">
    <location>
        <begin position="1"/>
        <end position="26"/>
    </location>
</feature>
<dbReference type="PIRSF" id="PIRSF002741">
    <property type="entry name" value="MppA"/>
    <property type="match status" value="1"/>
</dbReference>
<dbReference type="SUPFAM" id="SSF53850">
    <property type="entry name" value="Periplasmic binding protein-like II"/>
    <property type="match status" value="1"/>
</dbReference>
<evidence type="ECO:0000256" key="1">
    <source>
        <dbReference type="ARBA" id="ARBA00004418"/>
    </source>
</evidence>
<keyword evidence="3 4" id="KW-0732">Signal</keyword>
<evidence type="ECO:0000313" key="7">
    <source>
        <dbReference type="Proteomes" id="UP000068164"/>
    </source>
</evidence>
<reference evidence="6 7" key="1">
    <citation type="submission" date="2015-11" db="EMBL/GenBank/DDBJ databases">
        <title>Draft Genome Sequence of the Strain BR 10423 (Rhizobium sp.) isolated from nodules of Mimosa pudica.</title>
        <authorList>
            <person name="Barauna A.C."/>
            <person name="Zilli J.E."/>
            <person name="Simoes-Araujo J.L."/>
            <person name="Reis V.M."/>
            <person name="James E.K."/>
            <person name="Reis F.B.Jr."/>
            <person name="Rouws L.F."/>
            <person name="Passos S.R."/>
            <person name="Gois S.R."/>
        </authorList>
    </citation>
    <scope>NUCLEOTIDE SEQUENCE [LARGE SCALE GENOMIC DNA]</scope>
    <source>
        <strain evidence="6 7">BR10423</strain>
    </source>
</reference>
<comment type="caution">
    <text evidence="6">The sequence shown here is derived from an EMBL/GenBank/DDBJ whole genome shotgun (WGS) entry which is preliminary data.</text>
</comment>
<evidence type="ECO:0000256" key="4">
    <source>
        <dbReference type="SAM" id="SignalP"/>
    </source>
</evidence>
<dbReference type="GO" id="GO:0043190">
    <property type="term" value="C:ATP-binding cassette (ABC) transporter complex"/>
    <property type="evidence" value="ECO:0007669"/>
    <property type="project" value="InterPro"/>
</dbReference>
<dbReference type="InterPro" id="IPR030678">
    <property type="entry name" value="Peptide/Ni-bd"/>
</dbReference>
<dbReference type="InterPro" id="IPR039424">
    <property type="entry name" value="SBP_5"/>
</dbReference>
<dbReference type="Gene3D" id="3.10.105.10">
    <property type="entry name" value="Dipeptide-binding Protein, Domain 3"/>
    <property type="match status" value="1"/>
</dbReference>
<sequence length="612" mass="68472">MALTWSKFGVVFSLLGAMALPLQAVAQEPNFQIGSSVISALKYKPGFKHFDYVNPDAPKGGNLRLSASGTYDTFNPLLSKGETAVGLTLPFETLMKSADDELLASYGLLAEGVFFPDDVSNATFRLREEAKWADGMPVTPDDVVFSFDKSKELNPLLSNYYKHVVKAEKTGERDVTFTFDEKNNKELPNILGQLTVVPKHWWEGAGPDGKPRDISRTTLEPVMGSGPYKIAAFAPGATIRYELRDDYWGKDLNVNVGQNNFGSITYTYFGDRDVEFEAFRAGNSDYWQETQAARWATGYDFPAVKDGRVKKEDVPNALRATGIMQALVPNTRRDIFKDEKVREALNYGFDFEELNRTVAFNTYKRIDSYFWNTELASSGLPEGRELEILGGLKDKLSPAVFTTPYTNPVGGDPQKSRDNLRKAIGLFKEAGWEIKGNRMVNTKTGKPMSFEILLSSPMLERWAVPYTNNLKKIGIDARVRTVDASQYTNRVRSFDYDMIWNVWAQTMNPGNEQADYWGSGSANQQGSRNYAGIADPAIDALIRMVIFAPNRDEQVAAIKALDRVLLAGHYVVPLFYRGTQSIAYWNTVTRPAEYPTYATGFPDVWWSSAAAK</sequence>
<dbReference type="GO" id="GO:0030288">
    <property type="term" value="C:outer membrane-bounded periplasmic space"/>
    <property type="evidence" value="ECO:0007669"/>
    <property type="project" value="TreeGrafter"/>
</dbReference>
<keyword evidence="7" id="KW-1185">Reference proteome</keyword>
<proteinExistence type="inferred from homology"/>
<dbReference type="RefSeq" id="WP_062375745.1">
    <property type="nucleotide sequence ID" value="NZ_LNCD01000140.1"/>
</dbReference>
<dbReference type="Pfam" id="PF00496">
    <property type="entry name" value="SBP_bac_5"/>
    <property type="match status" value="1"/>
</dbReference>
<dbReference type="InterPro" id="IPR000914">
    <property type="entry name" value="SBP_5_dom"/>
</dbReference>
<evidence type="ECO:0000313" key="6">
    <source>
        <dbReference type="EMBL" id="KWV41450.1"/>
    </source>
</evidence>
<dbReference type="GO" id="GO:0015833">
    <property type="term" value="P:peptide transport"/>
    <property type="evidence" value="ECO:0007669"/>
    <property type="project" value="TreeGrafter"/>
</dbReference>
<protein>
    <recommendedName>
        <fullName evidence="5">Solute-binding protein family 5 domain-containing protein</fullName>
    </recommendedName>
</protein>
<organism evidence="6 7">
    <name type="scientific">Rhizobium altiplani</name>
    <dbReference type="NCBI Taxonomy" id="1864509"/>
    <lineage>
        <taxon>Bacteria</taxon>
        <taxon>Pseudomonadati</taxon>
        <taxon>Pseudomonadota</taxon>
        <taxon>Alphaproteobacteria</taxon>
        <taxon>Hyphomicrobiales</taxon>
        <taxon>Rhizobiaceae</taxon>
        <taxon>Rhizobium/Agrobacterium group</taxon>
        <taxon>Rhizobium</taxon>
    </lineage>
</organism>
<feature type="domain" description="Solute-binding protein family 5" evidence="5">
    <location>
        <begin position="108"/>
        <end position="523"/>
    </location>
</feature>
<name>A0A125Q4F4_9HYPH</name>
<evidence type="ECO:0000256" key="2">
    <source>
        <dbReference type="ARBA" id="ARBA00005695"/>
    </source>
</evidence>
<dbReference type="PANTHER" id="PTHR30290:SF64">
    <property type="entry name" value="ABC TRANSPORTER PERIPLASMIC BINDING PROTEIN"/>
    <property type="match status" value="1"/>
</dbReference>
<evidence type="ECO:0000259" key="5">
    <source>
        <dbReference type="Pfam" id="PF00496"/>
    </source>
</evidence>
<dbReference type="EMBL" id="LNCD01000140">
    <property type="protein sequence ID" value="KWV41450.1"/>
    <property type="molecule type" value="Genomic_DNA"/>
</dbReference>
<dbReference type="AlphaFoldDB" id="A0A125Q4F4"/>
<dbReference type="GO" id="GO:1904680">
    <property type="term" value="F:peptide transmembrane transporter activity"/>
    <property type="evidence" value="ECO:0007669"/>
    <property type="project" value="TreeGrafter"/>
</dbReference>
<dbReference type="GO" id="GO:0042884">
    <property type="term" value="P:microcin transport"/>
    <property type="evidence" value="ECO:0007669"/>
    <property type="project" value="TreeGrafter"/>
</dbReference>
<dbReference type="OrthoDB" id="9803988at2"/>
<comment type="subcellular location">
    <subcellularLocation>
        <location evidence="1">Periplasm</location>
    </subcellularLocation>
</comment>
<evidence type="ECO:0000256" key="3">
    <source>
        <dbReference type="ARBA" id="ARBA00022729"/>
    </source>
</evidence>
<dbReference type="Gene3D" id="3.40.190.10">
    <property type="entry name" value="Periplasmic binding protein-like II"/>
    <property type="match status" value="1"/>
</dbReference>
<comment type="similarity">
    <text evidence="2">Belongs to the bacterial solute-binding protein 5 family.</text>
</comment>